<protein>
    <submittedName>
        <fullName evidence="1">Uncharacterized protein</fullName>
    </submittedName>
</protein>
<accession>A0AC59Y9A1</accession>
<organism evidence="1 2">
    <name type="scientific">Rangifer tarandus platyrhynchus</name>
    <name type="common">Svalbard reindeer</name>
    <dbReference type="NCBI Taxonomy" id="3082113"/>
    <lineage>
        <taxon>Eukaryota</taxon>
        <taxon>Metazoa</taxon>
        <taxon>Chordata</taxon>
        <taxon>Craniata</taxon>
        <taxon>Vertebrata</taxon>
        <taxon>Euteleostomi</taxon>
        <taxon>Mammalia</taxon>
        <taxon>Eutheria</taxon>
        <taxon>Laurasiatheria</taxon>
        <taxon>Artiodactyla</taxon>
        <taxon>Ruminantia</taxon>
        <taxon>Pecora</taxon>
        <taxon>Cervidae</taxon>
        <taxon>Odocoileinae</taxon>
        <taxon>Rangifer</taxon>
    </lineage>
</organism>
<gene>
    <name evidence="1" type="ORF">MRATA1EN22A_LOCUS3388</name>
</gene>
<reference evidence="1" key="1">
    <citation type="submission" date="2023-05" db="EMBL/GenBank/DDBJ databases">
        <authorList>
            <consortium name="ELIXIR-Norway"/>
        </authorList>
    </citation>
    <scope>NUCLEOTIDE SEQUENCE</scope>
</reference>
<sequence length="127" mass="14383">MGYVLSFCLANPSPLQHNLPFSLDISVMKPCLMTISILLILVHKTPGGLYRSYYGKNQEESWNPCQLHQGTCRNACRKYELPYLTCLNHEKCCLKFLVKVESANNMKQESNSNSSLSVTTLSNYSQI</sequence>
<name>A0AC59Y9A1_RANTA</name>
<proteinExistence type="predicted"/>
<reference evidence="1" key="2">
    <citation type="submission" date="2025-03" db="EMBL/GenBank/DDBJ databases">
        <authorList>
            <consortium name="ELIXIR-Norway"/>
            <consortium name="Elixir Norway"/>
        </authorList>
    </citation>
    <scope>NUCLEOTIDE SEQUENCE</scope>
</reference>
<evidence type="ECO:0000313" key="2">
    <source>
        <dbReference type="Proteomes" id="UP001162501"/>
    </source>
</evidence>
<dbReference type="EMBL" id="OX596095">
    <property type="protein sequence ID" value="CAM9499897.1"/>
    <property type="molecule type" value="Genomic_DNA"/>
</dbReference>
<dbReference type="Proteomes" id="UP001162501">
    <property type="component" value="Chromosome 11"/>
</dbReference>
<evidence type="ECO:0000313" key="1">
    <source>
        <dbReference type="EMBL" id="CAM9499897.1"/>
    </source>
</evidence>